<dbReference type="Gene3D" id="1.10.418.10">
    <property type="entry name" value="Calponin-like domain"/>
    <property type="match status" value="2"/>
</dbReference>
<feature type="coiled-coil region" evidence="4">
    <location>
        <begin position="2533"/>
        <end position="2560"/>
    </location>
</feature>
<dbReference type="GO" id="GO:0008017">
    <property type="term" value="F:microtubule binding"/>
    <property type="evidence" value="ECO:0007669"/>
    <property type="project" value="InterPro"/>
</dbReference>
<dbReference type="Gene3D" id="1.20.58.60">
    <property type="match status" value="3"/>
</dbReference>
<dbReference type="InterPro" id="IPR001715">
    <property type="entry name" value="CH_dom"/>
</dbReference>
<feature type="coiled-coil region" evidence="4">
    <location>
        <begin position="659"/>
        <end position="686"/>
    </location>
</feature>
<dbReference type="Gene3D" id="3.30.920.20">
    <property type="entry name" value="Gas2-like domain"/>
    <property type="match status" value="1"/>
</dbReference>
<dbReference type="SUPFAM" id="SSF143575">
    <property type="entry name" value="GAS2 domain-like"/>
    <property type="match status" value="1"/>
</dbReference>
<feature type="region of interest" description="Disordered" evidence="5">
    <location>
        <begin position="1"/>
        <end position="45"/>
    </location>
</feature>
<dbReference type="GO" id="GO:0005856">
    <property type="term" value="C:cytoskeleton"/>
    <property type="evidence" value="ECO:0007669"/>
    <property type="project" value="UniProtKB-SubCell"/>
</dbReference>
<keyword evidence="9" id="KW-1185">Reference proteome</keyword>
<evidence type="ECO:0008006" key="10">
    <source>
        <dbReference type="Google" id="ProtNLM"/>
    </source>
</evidence>
<dbReference type="PROSITE" id="PS50021">
    <property type="entry name" value="CH"/>
    <property type="match status" value="2"/>
</dbReference>
<feature type="compositionally biased region" description="Polar residues" evidence="5">
    <location>
        <begin position="252"/>
        <end position="265"/>
    </location>
</feature>
<keyword evidence="3" id="KW-0206">Cytoskeleton</keyword>
<evidence type="ECO:0000256" key="3">
    <source>
        <dbReference type="ARBA" id="ARBA00023212"/>
    </source>
</evidence>
<comment type="caution">
    <text evidence="8">The sequence shown here is derived from an EMBL/GenBank/DDBJ whole genome shotgun (WGS) entry which is preliminary data.</text>
</comment>
<evidence type="ECO:0000259" key="7">
    <source>
        <dbReference type="PROSITE" id="PS51460"/>
    </source>
</evidence>
<feature type="coiled-coil region" evidence="4">
    <location>
        <begin position="2637"/>
        <end position="2664"/>
    </location>
</feature>
<evidence type="ECO:0000256" key="4">
    <source>
        <dbReference type="SAM" id="Coils"/>
    </source>
</evidence>
<organism evidence="8 9">
    <name type="scientific">Umbelopsis vinacea</name>
    <dbReference type="NCBI Taxonomy" id="44442"/>
    <lineage>
        <taxon>Eukaryota</taxon>
        <taxon>Fungi</taxon>
        <taxon>Fungi incertae sedis</taxon>
        <taxon>Mucoromycota</taxon>
        <taxon>Mucoromycotina</taxon>
        <taxon>Umbelopsidomycetes</taxon>
        <taxon>Umbelopsidales</taxon>
        <taxon>Umbelopsidaceae</taxon>
        <taxon>Umbelopsis</taxon>
    </lineage>
</organism>
<dbReference type="EMBL" id="JAEPRA010000001">
    <property type="protein sequence ID" value="KAG2188800.1"/>
    <property type="molecule type" value="Genomic_DNA"/>
</dbReference>
<feature type="region of interest" description="Disordered" evidence="5">
    <location>
        <begin position="186"/>
        <end position="267"/>
    </location>
</feature>
<dbReference type="SUPFAM" id="SSF47576">
    <property type="entry name" value="Calponin-homology domain, CH-domain"/>
    <property type="match status" value="1"/>
</dbReference>
<sequence>MSDTSAARQSFPQDSPSIPVSRSTRLRETGGKPSRQASFYGDLNNAGLEDGGRNVAANYQEIQKKTLTKWVNAQLSTVGDSISNLDTDLKDGKRLLKLLSVVSKEPAPKPERGNMRIHQLSNVSQALSFLERQLGAETLPNIGNEAIVNGDVKKTLALIFFIMLKYQMQPITDNPDDAMMLEPEEMHEDVSGEIEPSQSSATLHDQQFDESALPQDEHQQTGTVPANDVKQPPSQTSRKVVGKLSQKAPVQKVSSTSKRGSSQQGPGKADAKLALLYWVRTQLEAYIVSSLIPPVGDFSKSWRNGVAFCLLIHHHDPELIPNLMSEYLQLDLNDKANWRTLLTLAFDTAATHMNIPKYLDPEDLTDVDYPDEPSVMMYVSEFYKAMSRPKRQASLPKSASFRWEAKQESPVLPDVIEEDKAISNEHPVPTSLAAAEMSPPPTPTPTQQRKVLNRLSSLGDSDKARVKLSIANQLQQQLTGQIPRGIDSNLDQFLTIHETLLSFIKSHRGTISDIPTSLSMADAKKIVDYINLLVDIEGQCHEQAGQLAMAMDIKNNLEKQWKDGNNQVFINLTMEQRKRILDMAANIEQEWRGFNQLVQTTKEHLLEQNLHIANIQVQVDDFEHQCSSILSAIASKQQQVDEARPTIEQDGQRHKMHPLEATDDHAEEYSVEIDRLELTLDAFTEVQWQPFLKGIDHASADVQLAIHERLDECHQHYNRLWQSFHDEQAKSKEFHRGITFVTVSDAIGSELDEVQSRMDNAKSSTTEDGIQDLEGRVSIVHDMLSNFRDRFSDLVGDNLENDDADINEPQPLSDYYARFKTVFEDLESKYERVRDWVDQVRVWFVEAERIRKWIEVRIGIIESEDESRLEALGPDVLISHEEVLELHQAHEKLEREVERFNQDDMTRLRGHVKALTGSDRETKLSPADTTTIEITLTTLNILDRLLHMLRQRRAILQELLLRVEWEEKFEHAVVWVMDMDKRVDGFLFGNARWAIREEHIETDAEGQPSKTVMEQVIAILLDVEQSVADFDQGFYAETLDAYQDLDDVVSDDMPEYLSTRQTGFEGTFEDLSKRVAFTRQAVEQHLAVMDLMTQFQHVKEEGERLRRDLSAAERTAKADDTDTQFSERTADFQEHSVHLVTNVAPRIPYPATPQYETAVGARDHQENDVVNHEIKSVIAAQGMQLALIAEGIDQKLASYRHVLELQKRCKQLCDEMARMTVWMDEKVDVLNQSKIDLSFSGPLPIDEDELLRLEKEKDGIQTRLRTLEEGELSELFDNVRQLEVDVDASSSVAVDRSAVICSVEALGDQHQLLKKTLDQHAECLDITRKRHSWETQVNRCQQWITATVRKLCEFADKKAQCHPTLDTLPSFSDDDEISQVFQQFQTRLSEFQERQLAVALSSYENLLETYSDLFLDSDSIPAYVTDNQKQLLLSYHSLEDLYTYVSQLLSQRSIYTEYVLRSMEVQREGDKLRDAISKSSRRIMDDSTVVFDERISTLRNEIEKGQTECIDRLPMPSLSVALNQAWSSDTQGKPDTQSSNQVLQAMNKKQQELEALATIIETLNAGYVRAVTCKEDIAKYDNQLQDLQGWILSRNKALVSARIIVTGEAIGDLTDDYIVKKKTELQQAEEESRHFEQERLRVVHDKLADFVHHVLGQSEFKNLDVSKVANALDKTLASFRQLQDELIYQRELIVTGEERAKYEAHVADLSGLLQTIGKRLGVLVVTRDALLARDDLGEEHLGKFYNELIDVEDEIQNAAKDMFATCQGHYDIFVDKLTKLNPPLNEPEHLRLKLQRLQRSISQTEETLTTRLKEHSLLERRLELDNAIHASLQHMKSMKDMAFKFIDEKARWHSSTVAGDEIMDECEDLFAEFEVYKQSTVEPLCSQYKAYESDTTFHGTQFINHIEKKIEQLKGIASATEGSLQFAKSIVTQNLDIQAFIAQANTLESTAISIRNALTSRGNVEETQTMVAKFVQDVARISDQVSSKVQFPSRPNDEDVTEQTQQRDQSAESAIRETISARNTRLQELSSSLQALLESTERLSRRMSAIQSYKVQAESAKQWIESRMHALQTMTSKSQDTTNAQDLRDYLKQAESVDAMVNAYQHVYISIKNESLVCLKVLEEESDGSDSVQDSQNVQEMQEDLDDLWRNLQNKSQATLLHLHSSYQSMECLQNANNLLIHLKELFEMTLSADSSTIVDESLDEWQTEVSRLEQRDLTDIQSMISSSSKDFLASDLSKIQDVVDTCEEVVAQIRKQLTVLYDQANINGLRKNYLSNAVPLQEQYDDILRALSGLLEANMILSPTDDKQRISTHDDIESQYQSITTTINEQKDPFEDVRSLFAFVMAQQHLDDVKSVQDTLDESWALISAKSSAMATLVRHIKQLCDNYQVVDGVHLHIQARNEELLSAADKAPAEEVLKALLQKMSDDKRVLGDVEEVAISLVQLKADDVPALHQNADAFHKHVTSIVSLLNGQIQSTEQAQDNVAAAVTMQQFNADVSAFVENQEACRSTLLDCFGKHSMVGSVDTLEVLLTEVNMALAAFEDNLVQAQDAVENLRHRKTSILRRWPQASLDETTQLMDTAMQKLEGTLVLAKTVQGILGRLFEYEKDAASITEQLSSWKLAVTQNVIGASQSAAKDGTSHVDELRNKLENFERTAIQSFEASCKKICAQCDKSSSEETALFSETKTVTVSKHKAILKDWNNLKTFLGHAQQNAEDNKLNSQAAEKITELMRYVSDTTRHIQSLKLSEPPVTVDVKEFEAIQKELTETLAKKTQDLDDLFARGFAEDERVAELRSKVESQVSDLTHLVEERKQHTEMAEKLKGHMLLIDQLDLDIGRVAVSIDKLAPQHARLIENQLIKSDLQSMLQSLYQIRDKRGKTIESQMEVAKKSSDDIMNDWKADKRLAKVIDKWHKLQKLMHVRGQELEICIQRLDHEFYTKLAAAKTSAPIRPRRPSITPSNSSQTRSQVSIHRNSSKISLQSYSSTESIRRYRSKSPGPSHYNNNNSLVKPHPRYEYLSDPHSDLDTAVGRIINASPYPLKVKRVPGEVGKYWFGEDNPRLVYCRILPSNLVMVRVGGGWVELAQFLADHGVKEGTFTRVKEDLQTSSDNLVPPRSVSPSGRVTLRGGGGGPANGNSTLRLNGPLHPTTSTPLAAGFKEGNTFVRIDDQ</sequence>
<dbReference type="InterPro" id="IPR003108">
    <property type="entry name" value="GAR_dom"/>
</dbReference>
<dbReference type="InterPro" id="IPR036534">
    <property type="entry name" value="GAR_dom_sf"/>
</dbReference>
<feature type="domain" description="Calponin-homology (CH)" evidence="6">
    <location>
        <begin position="269"/>
        <end position="387"/>
    </location>
</feature>
<dbReference type="OrthoDB" id="10017054at2759"/>
<proteinExistence type="predicted"/>
<evidence type="ECO:0000256" key="1">
    <source>
        <dbReference type="ARBA" id="ARBA00004245"/>
    </source>
</evidence>
<protein>
    <recommendedName>
        <fullName evidence="10">Calponin-homology (CH) domain-containing protein</fullName>
    </recommendedName>
</protein>
<feature type="non-terminal residue" evidence="8">
    <location>
        <position position="1"/>
    </location>
</feature>
<keyword evidence="4" id="KW-0175">Coiled coil</keyword>
<dbReference type="SMART" id="SM00033">
    <property type="entry name" value="CH"/>
    <property type="match status" value="2"/>
</dbReference>
<comment type="subcellular location">
    <subcellularLocation>
        <location evidence="1">Cytoplasm</location>
        <location evidence="1">Cytoskeleton</location>
    </subcellularLocation>
</comment>
<evidence type="ECO:0000256" key="2">
    <source>
        <dbReference type="ARBA" id="ARBA00022490"/>
    </source>
</evidence>
<accession>A0A8H7QB05</accession>
<gene>
    <name evidence="8" type="ORF">INT44_003939</name>
</gene>
<dbReference type="PANTHER" id="PTHR11915">
    <property type="entry name" value="SPECTRIN/FILAMIN RELATED CYTOSKELETAL PROTEIN"/>
    <property type="match status" value="1"/>
</dbReference>
<dbReference type="InterPro" id="IPR036872">
    <property type="entry name" value="CH_dom_sf"/>
</dbReference>
<dbReference type="Proteomes" id="UP000612746">
    <property type="component" value="Unassembled WGS sequence"/>
</dbReference>
<feature type="domain" description="GAR" evidence="7">
    <location>
        <begin position="3021"/>
        <end position="3095"/>
    </location>
</feature>
<keyword evidence="2" id="KW-0963">Cytoplasm</keyword>
<feature type="domain" description="Calponin-homology (CH)" evidence="6">
    <location>
        <begin position="61"/>
        <end position="167"/>
    </location>
</feature>
<feature type="compositionally biased region" description="Polar residues" evidence="5">
    <location>
        <begin position="2965"/>
        <end position="2988"/>
    </location>
</feature>
<dbReference type="SMART" id="SM00243">
    <property type="entry name" value="GAS2"/>
    <property type="match status" value="1"/>
</dbReference>
<feature type="compositionally biased region" description="Polar residues" evidence="5">
    <location>
        <begin position="196"/>
        <end position="205"/>
    </location>
</feature>
<feature type="compositionally biased region" description="Low complexity" evidence="5">
    <location>
        <begin position="2949"/>
        <end position="2964"/>
    </location>
</feature>
<feature type="compositionally biased region" description="Polar residues" evidence="5">
    <location>
        <begin position="1"/>
        <end position="23"/>
    </location>
</feature>
<feature type="region of interest" description="Disordered" evidence="5">
    <location>
        <begin position="2949"/>
        <end position="3017"/>
    </location>
</feature>
<name>A0A8H7QB05_9FUNG</name>
<dbReference type="Pfam" id="PF00307">
    <property type="entry name" value="CH"/>
    <property type="match status" value="2"/>
</dbReference>
<reference evidence="8" key="1">
    <citation type="submission" date="2020-12" db="EMBL/GenBank/DDBJ databases">
        <title>Metabolic potential, ecology and presence of endohyphal bacteria is reflected in genomic diversity of Mucoromycotina.</title>
        <authorList>
            <person name="Muszewska A."/>
            <person name="Okrasinska A."/>
            <person name="Steczkiewicz K."/>
            <person name="Drgas O."/>
            <person name="Orlowska M."/>
            <person name="Perlinska-Lenart U."/>
            <person name="Aleksandrzak-Piekarczyk T."/>
            <person name="Szatraj K."/>
            <person name="Zielenkiewicz U."/>
            <person name="Pilsyk S."/>
            <person name="Malc E."/>
            <person name="Mieczkowski P."/>
            <person name="Kruszewska J.S."/>
            <person name="Biernat P."/>
            <person name="Pawlowska J."/>
        </authorList>
    </citation>
    <scope>NUCLEOTIDE SEQUENCE</scope>
    <source>
        <strain evidence="8">WA0000051536</strain>
    </source>
</reference>
<evidence type="ECO:0000313" key="9">
    <source>
        <dbReference type="Proteomes" id="UP000612746"/>
    </source>
</evidence>
<evidence type="ECO:0000313" key="8">
    <source>
        <dbReference type="EMBL" id="KAG2188800.1"/>
    </source>
</evidence>
<feature type="region of interest" description="Disordered" evidence="5">
    <location>
        <begin position="1986"/>
        <end position="2011"/>
    </location>
</feature>
<dbReference type="PROSITE" id="PS51460">
    <property type="entry name" value="GAR"/>
    <property type="match status" value="1"/>
</dbReference>
<evidence type="ECO:0000259" key="6">
    <source>
        <dbReference type="PROSITE" id="PS50021"/>
    </source>
</evidence>
<feature type="compositionally biased region" description="Polar residues" evidence="5">
    <location>
        <begin position="2002"/>
        <end position="2011"/>
    </location>
</feature>
<feature type="region of interest" description="Disordered" evidence="5">
    <location>
        <begin position="3106"/>
        <end position="3139"/>
    </location>
</feature>
<evidence type="ECO:0000256" key="5">
    <source>
        <dbReference type="SAM" id="MobiDB-lite"/>
    </source>
</evidence>
<dbReference type="Pfam" id="PF02187">
    <property type="entry name" value="GAS2"/>
    <property type="match status" value="1"/>
</dbReference>